<dbReference type="EMBL" id="JACBAG010001712">
    <property type="protein sequence ID" value="KAF7183612.1"/>
    <property type="molecule type" value="Genomic_DNA"/>
</dbReference>
<reference evidence="2" key="1">
    <citation type="submission" date="2020-06" db="EMBL/GenBank/DDBJ databases">
        <title>Draft genome sequences of strains closely related to Aspergillus parafelis and Aspergillus hiratsukae.</title>
        <authorList>
            <person name="Dos Santos R.A.C."/>
            <person name="Rivero-Menendez O."/>
            <person name="Steenwyk J.L."/>
            <person name="Mead M.E."/>
            <person name="Goldman G.H."/>
            <person name="Alastruey-Izquierdo A."/>
            <person name="Rokas A."/>
        </authorList>
    </citation>
    <scope>NUCLEOTIDE SEQUENCE</scope>
    <source>
        <strain evidence="2">CNM-CM7691</strain>
    </source>
</reference>
<name>A0A8H6VAI7_9EURO</name>
<feature type="region of interest" description="Disordered" evidence="1">
    <location>
        <begin position="306"/>
        <end position="326"/>
    </location>
</feature>
<feature type="region of interest" description="Disordered" evidence="1">
    <location>
        <begin position="249"/>
        <end position="289"/>
    </location>
</feature>
<sequence length="326" mass="36038">MSQLSQNLSPGRLQPGAGRTIGFDLQPMPGGLEPSTSIEPDVARIHDYSKKYLWVLNNNGSISFNRGESPISTQLCEKLSRLFTIPRPHVLDGPSISWVQVVRFAGDSPEHLNQTGPLRVGDSTIQLSEEDHESLLSGRPWRYLDPWPVEGDCQRELVLVNEDLDVFRRVKNMLSEVVESLDVLERQLSFRGDLLLQTLNAQPQPRAFESRTSSDICTIEHIAPRAAEISIRKDASGDESVAQECNVEPAAGFPHSPPQGSRDSSQDNESGHSTSTAEEEYGNVAVAQLSPCEVSGSKRDYFVSQGTEDMLSTPTRISPFIRKLVE</sequence>
<organism evidence="2 3">
    <name type="scientific">Aspergillus felis</name>
    <dbReference type="NCBI Taxonomy" id="1287682"/>
    <lineage>
        <taxon>Eukaryota</taxon>
        <taxon>Fungi</taxon>
        <taxon>Dikarya</taxon>
        <taxon>Ascomycota</taxon>
        <taxon>Pezizomycotina</taxon>
        <taxon>Eurotiomycetes</taxon>
        <taxon>Eurotiomycetidae</taxon>
        <taxon>Eurotiales</taxon>
        <taxon>Aspergillaceae</taxon>
        <taxon>Aspergillus</taxon>
        <taxon>Aspergillus subgen. Fumigati</taxon>
    </lineage>
</organism>
<feature type="region of interest" description="Disordered" evidence="1">
    <location>
        <begin position="1"/>
        <end position="21"/>
    </location>
</feature>
<keyword evidence="3" id="KW-1185">Reference proteome</keyword>
<evidence type="ECO:0000256" key="1">
    <source>
        <dbReference type="SAM" id="MobiDB-lite"/>
    </source>
</evidence>
<feature type="compositionally biased region" description="Polar residues" evidence="1">
    <location>
        <begin position="258"/>
        <end position="276"/>
    </location>
</feature>
<evidence type="ECO:0000313" key="2">
    <source>
        <dbReference type="EMBL" id="KAF7183612.1"/>
    </source>
</evidence>
<gene>
    <name evidence="2" type="ORF">CNMCM7691_003891</name>
</gene>
<dbReference type="AlphaFoldDB" id="A0A8H6VAI7"/>
<comment type="caution">
    <text evidence="2">The sequence shown here is derived from an EMBL/GenBank/DDBJ whole genome shotgun (WGS) entry which is preliminary data.</text>
</comment>
<feature type="compositionally biased region" description="Polar residues" evidence="1">
    <location>
        <begin position="306"/>
        <end position="316"/>
    </location>
</feature>
<accession>A0A8H6VAI7</accession>
<evidence type="ECO:0000313" key="3">
    <source>
        <dbReference type="Proteomes" id="UP000641853"/>
    </source>
</evidence>
<proteinExistence type="predicted"/>
<dbReference type="Proteomes" id="UP000641853">
    <property type="component" value="Unassembled WGS sequence"/>
</dbReference>
<protein>
    <submittedName>
        <fullName evidence="2">Uncharacterized protein</fullName>
    </submittedName>
</protein>